<dbReference type="AlphaFoldDB" id="A0A3E0DLX7"/>
<dbReference type="NCBIfam" id="NF003969">
    <property type="entry name" value="PRK05463.1"/>
    <property type="match status" value="1"/>
</dbReference>
<organism evidence="4 5">
    <name type="scientific">Marinomonas pollencensis</name>
    <dbReference type="NCBI Taxonomy" id="491954"/>
    <lineage>
        <taxon>Bacteria</taxon>
        <taxon>Pseudomonadati</taxon>
        <taxon>Pseudomonadota</taxon>
        <taxon>Gammaproteobacteria</taxon>
        <taxon>Oceanospirillales</taxon>
        <taxon>Oceanospirillaceae</taxon>
        <taxon>Marinomonas</taxon>
    </lineage>
</organism>
<gene>
    <name evidence="4" type="ORF">DFP81_105150</name>
</gene>
<proteinExistence type="inferred from homology"/>
<dbReference type="Proteomes" id="UP000256542">
    <property type="component" value="Unassembled WGS sequence"/>
</dbReference>
<comment type="caution">
    <text evidence="4">The sequence shown here is derived from an EMBL/GenBank/DDBJ whole genome shotgun (WGS) entry which is preliminary data.</text>
</comment>
<protein>
    <recommendedName>
        <fullName evidence="3">Putative hydro-lyase DFP81_105150</fullName>
        <ecNumber evidence="3">4.2.1.-</ecNumber>
    </recommendedName>
</protein>
<dbReference type="PANTHER" id="PTHR32022">
    <property type="entry name" value="D-GLUTAMATE CYCLASE, MITOCHONDRIAL"/>
    <property type="match status" value="1"/>
</dbReference>
<dbReference type="InterPro" id="IPR038021">
    <property type="entry name" value="Putative_hydro-lyase"/>
</dbReference>
<keyword evidence="5" id="KW-1185">Reference proteome</keyword>
<dbReference type="OrthoDB" id="149585at2"/>
<reference evidence="4 5" key="1">
    <citation type="submission" date="2018-08" db="EMBL/GenBank/DDBJ databases">
        <title>Genomic Encyclopedia of Type Strains, Phase III (KMG-III): the genomes of soil and plant-associated and newly described type strains.</title>
        <authorList>
            <person name="Whitman W."/>
        </authorList>
    </citation>
    <scope>NUCLEOTIDE SEQUENCE [LARGE SCALE GENOMIC DNA]</scope>
    <source>
        <strain evidence="4 5">CECT 7375</strain>
    </source>
</reference>
<sequence length="268" mass="29382">MKQEQNVSSLQQQTKQLRGAIRSAQHTGPTSGLATGAMQGNVVILPAEWANEFLLYCQKNPVSCPLLGVSEVGNFTLPELGDDIDMRYDVPEYLVYRDGEKVDSCVDIADLWQDDFVAFVLGCSFSFENALSQAGLTPRNIEQNVNVSMYESSIPTVPAGRFFGNTVVTMRPYQPKDAIQAIQITARFPKAHGSPLHFGNPEEIGIEDLSQPDFGEAVEIKEKEVPIFWACGVTPQVAIRNAKPPICITHAPGKMLITDLLDTDLAVL</sequence>
<dbReference type="PIRSF" id="PIRSF029755">
    <property type="entry name" value="UCP029755"/>
    <property type="match status" value="1"/>
</dbReference>
<dbReference type="Gene3D" id="3.40.1640.10">
    <property type="entry name" value="PSTPO5379-like"/>
    <property type="match status" value="1"/>
</dbReference>
<dbReference type="EMBL" id="QUNG01000005">
    <property type="protein sequence ID" value="REG83784.1"/>
    <property type="molecule type" value="Genomic_DNA"/>
</dbReference>
<dbReference type="EC" id="4.2.1.-" evidence="3"/>
<name>A0A3E0DLX7_9GAMM</name>
<dbReference type="PANTHER" id="PTHR32022:SF10">
    <property type="entry name" value="D-GLUTAMATE CYCLASE, MITOCHONDRIAL"/>
    <property type="match status" value="1"/>
</dbReference>
<accession>A0A3E0DLX7</accession>
<dbReference type="FunFam" id="3.30.2040.10:FF:000001">
    <property type="entry name" value="D-glutamate cyclase, mitochondrial"/>
    <property type="match status" value="1"/>
</dbReference>
<dbReference type="HAMAP" id="MF_01830">
    <property type="entry name" value="Hydro_lyase"/>
    <property type="match status" value="1"/>
</dbReference>
<dbReference type="InterPro" id="IPR009906">
    <property type="entry name" value="D-Glu_cyclase"/>
</dbReference>
<dbReference type="RefSeq" id="WP_115897468.1">
    <property type="nucleotide sequence ID" value="NZ_QUNG01000005.1"/>
</dbReference>
<dbReference type="InterPro" id="IPR016938">
    <property type="entry name" value="UPF0317"/>
</dbReference>
<evidence type="ECO:0000313" key="5">
    <source>
        <dbReference type="Proteomes" id="UP000256542"/>
    </source>
</evidence>
<evidence type="ECO:0000256" key="1">
    <source>
        <dbReference type="ARBA" id="ARBA00007896"/>
    </source>
</evidence>
<keyword evidence="2 3" id="KW-0456">Lyase</keyword>
<evidence type="ECO:0000256" key="2">
    <source>
        <dbReference type="ARBA" id="ARBA00023239"/>
    </source>
</evidence>
<dbReference type="Gene3D" id="3.30.2040.10">
    <property type="entry name" value="PSTPO5379-like domain"/>
    <property type="match status" value="1"/>
</dbReference>
<dbReference type="GO" id="GO:0016829">
    <property type="term" value="F:lyase activity"/>
    <property type="evidence" value="ECO:0007669"/>
    <property type="project" value="UniProtKB-KW"/>
</dbReference>
<dbReference type="Pfam" id="PF07286">
    <property type="entry name" value="D-Glu_cyclase"/>
    <property type="match status" value="1"/>
</dbReference>
<evidence type="ECO:0000256" key="3">
    <source>
        <dbReference type="HAMAP-Rule" id="MF_01830"/>
    </source>
</evidence>
<comment type="similarity">
    <text evidence="1 3">Belongs to the D-glutamate cyclase family.</text>
</comment>
<evidence type="ECO:0000313" key="4">
    <source>
        <dbReference type="EMBL" id="REG83784.1"/>
    </source>
</evidence>
<dbReference type="SUPFAM" id="SSF160920">
    <property type="entry name" value="PSTPO5379-like"/>
    <property type="match status" value="1"/>
</dbReference>